<protein>
    <submittedName>
        <fullName evidence="2">Lysylphosphatidylglycerol synthetase-like protein (DUF2156 family)</fullName>
    </submittedName>
</protein>
<keyword evidence="1" id="KW-0812">Transmembrane</keyword>
<dbReference type="EMBL" id="JAFBCV010000006">
    <property type="protein sequence ID" value="MBM7839008.1"/>
    <property type="molecule type" value="Genomic_DNA"/>
</dbReference>
<organism evidence="2 3">
    <name type="scientific">Shouchella xiaoxiensis</name>
    <dbReference type="NCBI Taxonomy" id="766895"/>
    <lineage>
        <taxon>Bacteria</taxon>
        <taxon>Bacillati</taxon>
        <taxon>Bacillota</taxon>
        <taxon>Bacilli</taxon>
        <taxon>Bacillales</taxon>
        <taxon>Bacillaceae</taxon>
        <taxon>Shouchella</taxon>
    </lineage>
</organism>
<feature type="transmembrane region" description="Helical" evidence="1">
    <location>
        <begin position="39"/>
        <end position="62"/>
    </location>
</feature>
<sequence>MSQSKKERPSFIMMVYMWLFVLVAVVNIVGIASQTLYESIFPFFLVSLLNIVLVALLILQALRTTDNRERRLSIIYLIAMIVVSAVTFFRYLAMQV</sequence>
<proteinExistence type="predicted"/>
<keyword evidence="1" id="KW-1133">Transmembrane helix</keyword>
<accession>A0ABS2SU20</accession>
<evidence type="ECO:0000313" key="3">
    <source>
        <dbReference type="Proteomes" id="UP001179280"/>
    </source>
</evidence>
<evidence type="ECO:0000256" key="1">
    <source>
        <dbReference type="SAM" id="Phobius"/>
    </source>
</evidence>
<keyword evidence="3" id="KW-1185">Reference proteome</keyword>
<name>A0ABS2SU20_9BACI</name>
<dbReference type="RefSeq" id="WP_204466363.1">
    <property type="nucleotide sequence ID" value="NZ_JAFBCV010000006.1"/>
</dbReference>
<evidence type="ECO:0000313" key="2">
    <source>
        <dbReference type="EMBL" id="MBM7839008.1"/>
    </source>
</evidence>
<dbReference type="Proteomes" id="UP001179280">
    <property type="component" value="Unassembled WGS sequence"/>
</dbReference>
<feature type="transmembrane region" description="Helical" evidence="1">
    <location>
        <begin position="12"/>
        <end position="33"/>
    </location>
</feature>
<feature type="transmembrane region" description="Helical" evidence="1">
    <location>
        <begin position="74"/>
        <end position="93"/>
    </location>
</feature>
<comment type="caution">
    <text evidence="2">The sequence shown here is derived from an EMBL/GenBank/DDBJ whole genome shotgun (WGS) entry which is preliminary data.</text>
</comment>
<reference evidence="2" key="1">
    <citation type="submission" date="2021-01" db="EMBL/GenBank/DDBJ databases">
        <title>Genomic Encyclopedia of Type Strains, Phase IV (KMG-IV): sequencing the most valuable type-strain genomes for metagenomic binning, comparative biology and taxonomic classification.</title>
        <authorList>
            <person name="Goeker M."/>
        </authorList>
    </citation>
    <scope>NUCLEOTIDE SEQUENCE</scope>
    <source>
        <strain evidence="2">DSM 21943</strain>
    </source>
</reference>
<gene>
    <name evidence="2" type="ORF">JOC54_002278</name>
</gene>
<keyword evidence="1" id="KW-0472">Membrane</keyword>